<feature type="region of interest" description="Disordered" evidence="2">
    <location>
        <begin position="303"/>
        <end position="333"/>
    </location>
</feature>
<comment type="caution">
    <text evidence="4">The sequence shown here is derived from an EMBL/GenBank/DDBJ whole genome shotgun (WGS) entry which is preliminary data.</text>
</comment>
<dbReference type="GO" id="GO:0007165">
    <property type="term" value="P:signal transduction"/>
    <property type="evidence" value="ECO:0007669"/>
    <property type="project" value="InterPro"/>
</dbReference>
<dbReference type="PROSITE" id="PS50238">
    <property type="entry name" value="RHOGAP"/>
    <property type="match status" value="1"/>
</dbReference>
<feature type="compositionally biased region" description="Polar residues" evidence="2">
    <location>
        <begin position="402"/>
        <end position="413"/>
    </location>
</feature>
<organism evidence="4 5">
    <name type="scientific">Xylaria grammica</name>
    <dbReference type="NCBI Taxonomy" id="363999"/>
    <lineage>
        <taxon>Eukaryota</taxon>
        <taxon>Fungi</taxon>
        <taxon>Dikarya</taxon>
        <taxon>Ascomycota</taxon>
        <taxon>Pezizomycotina</taxon>
        <taxon>Sordariomycetes</taxon>
        <taxon>Xylariomycetidae</taxon>
        <taxon>Xylariales</taxon>
        <taxon>Xylariaceae</taxon>
        <taxon>Xylaria</taxon>
    </lineage>
</organism>
<protein>
    <recommendedName>
        <fullName evidence="3">Rho-GAP domain-containing protein</fullName>
    </recommendedName>
</protein>
<dbReference type="PANTHER" id="PTHR15228">
    <property type="entry name" value="SPERMATHECAL PHYSIOLOGY VARIANT"/>
    <property type="match status" value="1"/>
</dbReference>
<dbReference type="GO" id="GO:0005938">
    <property type="term" value="C:cell cortex"/>
    <property type="evidence" value="ECO:0007669"/>
    <property type="project" value="TreeGrafter"/>
</dbReference>
<dbReference type="Gene3D" id="1.10.555.10">
    <property type="entry name" value="Rho GTPase activation protein"/>
    <property type="match status" value="1"/>
</dbReference>
<accession>A0A439CVF4</accession>
<dbReference type="InterPro" id="IPR008936">
    <property type="entry name" value="Rho_GTPase_activation_prot"/>
</dbReference>
<evidence type="ECO:0000256" key="1">
    <source>
        <dbReference type="ARBA" id="ARBA00022468"/>
    </source>
</evidence>
<dbReference type="STRING" id="363999.A0A439CVF4"/>
<dbReference type="GO" id="GO:0060237">
    <property type="term" value="P:regulation of fungal-type cell wall organization"/>
    <property type="evidence" value="ECO:0007669"/>
    <property type="project" value="TreeGrafter"/>
</dbReference>
<dbReference type="Proteomes" id="UP000286045">
    <property type="component" value="Unassembled WGS sequence"/>
</dbReference>
<reference evidence="4 5" key="1">
    <citation type="submission" date="2018-12" db="EMBL/GenBank/DDBJ databases">
        <title>Draft genome sequence of Xylaria grammica IHI A82.</title>
        <authorList>
            <person name="Buettner E."/>
            <person name="Kellner H."/>
        </authorList>
    </citation>
    <scope>NUCLEOTIDE SEQUENCE [LARGE SCALE GENOMIC DNA]</scope>
    <source>
        <strain evidence="4 5">IHI A82</strain>
    </source>
</reference>
<evidence type="ECO:0000313" key="5">
    <source>
        <dbReference type="Proteomes" id="UP000286045"/>
    </source>
</evidence>
<evidence type="ECO:0000259" key="3">
    <source>
        <dbReference type="PROSITE" id="PS50238"/>
    </source>
</evidence>
<evidence type="ECO:0000313" key="4">
    <source>
        <dbReference type="EMBL" id="RWA06136.1"/>
    </source>
</evidence>
<feature type="region of interest" description="Disordered" evidence="2">
    <location>
        <begin position="365"/>
        <end position="419"/>
    </location>
</feature>
<dbReference type="Pfam" id="PF00620">
    <property type="entry name" value="RhoGAP"/>
    <property type="match status" value="1"/>
</dbReference>
<keyword evidence="1" id="KW-0343">GTPase activation</keyword>
<sequence>MDSMWVSSSENSPVCDNDGKFFRASTTLTWMAERPITADCVALDGRIAKLLSALADFVRHVRESRSDVDAVSRELHSLQTVLGLLKEDAALFPSELAEHTPAVIEHCSLVMEKLSESVSVLDGPELSKPEKRAQWLDVGRTEIASFRTTLEAHRAAIGLALDLVGATTIRFLALDTNSSERTAMEKQQVDSEVMTDISRILIQMGQLCMRLPGEFEKSPSHFSLHKYMGHLKLYAEAIIRRKETEHEVEQQTKPPKRAVEPGAFLGERQMFGAYMGDAPDSAIDVDIKPVPRVSISRVEERIDEEVSPVSPIDESTDPSIYEPSRAPTPPPKDIKRLEMARRKMASPFENEPDSPTNPYGVFTEITSDGRKPAPSITSTKSRGFVRLFSPFKSPSPVPENRPPTQSTGSSTSAPAEFRPTTPIVQASLVRRGSRRLSVSIKKLPLWNTDQLEEVEGPESKAVFGVSLQKSMQVAKGVSKTHHGDKGGSSRRDFPLCMQKCCFFLKNEGVVATDLFAEPGDIFRVSKLKEIFSKGPTYGQDVNFANYTVYDAADLIMLYLSQLPRPLVPESLAKRWISLSRQATLSGSHATRLDQCIDFWEEALSGLRGPSRSLFKLLLNLWADVATAEEQNDMTAERLADVLLKPLMHVSSGQYRTDYMLSLAFLIRKRAEYTALLTDNRSAVNRISRAAW</sequence>
<dbReference type="AlphaFoldDB" id="A0A439CVF4"/>
<dbReference type="EMBL" id="RYZI01000364">
    <property type="protein sequence ID" value="RWA06136.1"/>
    <property type="molecule type" value="Genomic_DNA"/>
</dbReference>
<keyword evidence="5" id="KW-1185">Reference proteome</keyword>
<dbReference type="PANTHER" id="PTHR15228:SF25">
    <property type="entry name" value="F-BAR DOMAIN-CONTAINING PROTEIN"/>
    <property type="match status" value="1"/>
</dbReference>
<evidence type="ECO:0000256" key="2">
    <source>
        <dbReference type="SAM" id="MobiDB-lite"/>
    </source>
</evidence>
<dbReference type="SUPFAM" id="SSF48350">
    <property type="entry name" value="GTPase activation domain, GAP"/>
    <property type="match status" value="1"/>
</dbReference>
<dbReference type="InterPro" id="IPR051025">
    <property type="entry name" value="RhoGAP"/>
</dbReference>
<dbReference type="SMART" id="SM00324">
    <property type="entry name" value="RhoGAP"/>
    <property type="match status" value="1"/>
</dbReference>
<name>A0A439CVF4_9PEZI</name>
<gene>
    <name evidence="4" type="ORF">EKO27_g8964</name>
</gene>
<feature type="domain" description="Rho-GAP" evidence="3">
    <location>
        <begin position="465"/>
        <end position="684"/>
    </location>
</feature>
<proteinExistence type="predicted"/>
<dbReference type="GO" id="GO:0005096">
    <property type="term" value="F:GTPase activator activity"/>
    <property type="evidence" value="ECO:0007669"/>
    <property type="project" value="UniProtKB-KW"/>
</dbReference>
<dbReference type="InterPro" id="IPR000198">
    <property type="entry name" value="RhoGAP_dom"/>
</dbReference>